<evidence type="ECO:0000313" key="5">
    <source>
        <dbReference type="EMBL" id="TWT83596.1"/>
    </source>
</evidence>
<proteinExistence type="inferred from homology"/>
<keyword evidence="2 5" id="KW-0456">Lyase</keyword>
<dbReference type="EMBL" id="SJPJ01000001">
    <property type="protein sequence ID" value="TWT83596.1"/>
    <property type="molecule type" value="Genomic_DNA"/>
</dbReference>
<evidence type="ECO:0000259" key="3">
    <source>
        <dbReference type="Pfam" id="PF04295"/>
    </source>
</evidence>
<evidence type="ECO:0000313" key="6">
    <source>
        <dbReference type="Proteomes" id="UP000315010"/>
    </source>
</evidence>
<dbReference type="GO" id="GO:0019698">
    <property type="term" value="P:D-galacturonate catabolic process"/>
    <property type="evidence" value="ECO:0007669"/>
    <property type="project" value="TreeGrafter"/>
</dbReference>
<dbReference type="Proteomes" id="UP000315010">
    <property type="component" value="Unassembled WGS sequence"/>
</dbReference>
<reference evidence="5 6" key="1">
    <citation type="submission" date="2019-02" db="EMBL/GenBank/DDBJ databases">
        <title>Deep-cultivation of Planctomycetes and their phenomic and genomic characterization uncovers novel biology.</title>
        <authorList>
            <person name="Wiegand S."/>
            <person name="Jogler M."/>
            <person name="Boedeker C."/>
            <person name="Pinto D."/>
            <person name="Vollmers J."/>
            <person name="Rivas-Marin E."/>
            <person name="Kohn T."/>
            <person name="Peeters S.H."/>
            <person name="Heuer A."/>
            <person name="Rast P."/>
            <person name="Oberbeckmann S."/>
            <person name="Bunk B."/>
            <person name="Jeske O."/>
            <person name="Meyerdierks A."/>
            <person name="Storesund J.E."/>
            <person name="Kallscheuer N."/>
            <person name="Luecker S."/>
            <person name="Lage O.M."/>
            <person name="Pohl T."/>
            <person name="Merkel B.J."/>
            <person name="Hornburger P."/>
            <person name="Mueller R.-W."/>
            <person name="Bruemmer F."/>
            <person name="Labrenz M."/>
            <person name="Spormann A.M."/>
            <person name="Op Den Camp H."/>
            <person name="Overmann J."/>
            <person name="Amann R."/>
            <person name="Jetten M.S.M."/>
            <person name="Mascher T."/>
            <person name="Medema M.H."/>
            <person name="Devos D.P."/>
            <person name="Kaster A.-K."/>
            <person name="Ovreas L."/>
            <person name="Rohde M."/>
            <person name="Galperin M.Y."/>
            <person name="Jogler C."/>
        </authorList>
    </citation>
    <scope>NUCLEOTIDE SEQUENCE [LARGE SCALE GENOMIC DNA]</scope>
    <source>
        <strain evidence="5 6">CA13</strain>
    </source>
</reference>
<dbReference type="AlphaFoldDB" id="A0A5C5Z944"/>
<dbReference type="InterPro" id="IPR048332">
    <property type="entry name" value="GD_AH_C"/>
</dbReference>
<evidence type="ECO:0000256" key="1">
    <source>
        <dbReference type="ARBA" id="ARBA00010986"/>
    </source>
</evidence>
<evidence type="ECO:0000256" key="2">
    <source>
        <dbReference type="ARBA" id="ARBA00023239"/>
    </source>
</evidence>
<evidence type="ECO:0000259" key="4">
    <source>
        <dbReference type="Pfam" id="PF20629"/>
    </source>
</evidence>
<name>A0A5C5Z944_9BACT</name>
<organism evidence="5 6">
    <name type="scientific">Novipirellula herctigrandis</name>
    <dbReference type="NCBI Taxonomy" id="2527986"/>
    <lineage>
        <taxon>Bacteria</taxon>
        <taxon>Pseudomonadati</taxon>
        <taxon>Planctomycetota</taxon>
        <taxon>Planctomycetia</taxon>
        <taxon>Pirellulales</taxon>
        <taxon>Pirellulaceae</taxon>
        <taxon>Novipirellula</taxon>
    </lineage>
</organism>
<feature type="domain" description="D-galactarate/Altronate dehydratase C-terminal" evidence="4">
    <location>
        <begin position="150"/>
        <end position="395"/>
    </location>
</feature>
<sequence length="410" mass="44336">MSNSQNLTTASTIRSWQGYLRSDGRKGVRNLVLVIYTVECASFVAQAIAKDEPDVHVIGFPGCYDNAYAIRLMLSLARHPNVGAVLSVGLGCEYTQPHKIAEVVRESGRPAEGFFIQDIGGTTTSTEHGKQIVNRLRQEIESVPRVSMQLSDLTIGCECGGSDATSGLVGNPVVGRAFDRLVEQGGTAVFEEVVELIGLKEILANRAKDADVRKTIEATYDKAMSYCQQVQQWSTSPGNFAGGLTTIEEKSLGAFAKSGSRPIEGVIKVSEQPDHAGLWLLDSVPDPHFMQHGYTNANDSEGILDLIATGAQIVLFVTGRGSVIGCPVAPLIKITGNTQTYEKLREDMDFNAGRVLQDELTLDDAADELLQLISQVASGKPSKPEALGHREFFIPYKHQDTPPLTIGCRS</sequence>
<dbReference type="Pfam" id="PF20629">
    <property type="entry name" value="GD_AH_C"/>
    <property type="match status" value="1"/>
</dbReference>
<dbReference type="RefSeq" id="WP_146400870.1">
    <property type="nucleotide sequence ID" value="NZ_SJPJ01000001.1"/>
</dbReference>
<keyword evidence="6" id="KW-1185">Reference proteome</keyword>
<dbReference type="InterPro" id="IPR052172">
    <property type="entry name" value="UxaA_altronate/galactarate_dh"/>
</dbReference>
<feature type="domain" description="D-galactarate/Altronate dehydratase second" evidence="3">
    <location>
        <begin position="18"/>
        <end position="140"/>
    </location>
</feature>
<comment type="similarity">
    <text evidence="1">Belongs to the UxaA family.</text>
</comment>
<protein>
    <submittedName>
        <fullName evidence="5">(2R)-sulfolactate sulfo-lyase subunit beta</fullName>
        <ecNumber evidence="5">4.4.1.24</ecNumber>
    </submittedName>
</protein>
<dbReference type="OrthoDB" id="9804574at2"/>
<accession>A0A5C5Z944</accession>
<gene>
    <name evidence="5" type="primary">suyB</name>
    <name evidence="5" type="ORF">CA13_50630</name>
</gene>
<dbReference type="GO" id="GO:0034010">
    <property type="term" value="F:sulfolactate sulfo-lyase activity"/>
    <property type="evidence" value="ECO:0007669"/>
    <property type="project" value="UniProtKB-EC"/>
</dbReference>
<comment type="caution">
    <text evidence="5">The sequence shown here is derived from an EMBL/GenBank/DDBJ whole genome shotgun (WGS) entry which is preliminary data.</text>
</comment>
<dbReference type="PANTHER" id="PTHR30536">
    <property type="entry name" value="ALTRONATE/GALACTARATE DEHYDRATASE"/>
    <property type="match status" value="1"/>
</dbReference>
<dbReference type="PANTHER" id="PTHR30536:SF5">
    <property type="entry name" value="ALTRONATE DEHYDRATASE"/>
    <property type="match status" value="1"/>
</dbReference>
<dbReference type="Pfam" id="PF04295">
    <property type="entry name" value="GD_AH_second"/>
    <property type="match status" value="1"/>
</dbReference>
<dbReference type="EC" id="4.4.1.24" evidence="5"/>
<dbReference type="InterPro" id="IPR007392">
    <property type="entry name" value="GD_AH_second"/>
</dbReference>